<dbReference type="PRINTS" id="PR00344">
    <property type="entry name" value="BCTRLSENSOR"/>
</dbReference>
<keyword evidence="8" id="KW-0472">Membrane</keyword>
<dbReference type="InterPro" id="IPR004358">
    <property type="entry name" value="Sig_transdc_His_kin-like_C"/>
</dbReference>
<name>A0ABM7NJ23_9FIRM</name>
<evidence type="ECO:0000313" key="11">
    <source>
        <dbReference type="EMBL" id="BCS80094.1"/>
    </source>
</evidence>
<evidence type="ECO:0000259" key="9">
    <source>
        <dbReference type="PROSITE" id="PS50109"/>
    </source>
</evidence>
<dbReference type="InterPro" id="IPR003660">
    <property type="entry name" value="HAMP_dom"/>
</dbReference>
<dbReference type="Pfam" id="PF02518">
    <property type="entry name" value="HATPase_c"/>
    <property type="match status" value="1"/>
</dbReference>
<feature type="domain" description="Histidine kinase" evidence="9">
    <location>
        <begin position="409"/>
        <end position="607"/>
    </location>
</feature>
<dbReference type="EMBL" id="AP024480">
    <property type="protein sequence ID" value="BCS80094.1"/>
    <property type="molecule type" value="Genomic_DNA"/>
</dbReference>
<dbReference type="InterPro" id="IPR036890">
    <property type="entry name" value="HATPase_C_sf"/>
</dbReference>
<dbReference type="Gene3D" id="3.30.565.10">
    <property type="entry name" value="Histidine kinase-like ATPase, C-terminal domain"/>
    <property type="match status" value="1"/>
</dbReference>
<evidence type="ECO:0000256" key="7">
    <source>
        <dbReference type="ARBA" id="ARBA00023012"/>
    </source>
</evidence>
<evidence type="ECO:0000256" key="3">
    <source>
        <dbReference type="ARBA" id="ARBA00012438"/>
    </source>
</evidence>
<feature type="transmembrane region" description="Helical" evidence="8">
    <location>
        <begin position="21"/>
        <end position="43"/>
    </location>
</feature>
<comment type="catalytic activity">
    <reaction evidence="1">
        <text>ATP + protein L-histidine = ADP + protein N-phospho-L-histidine.</text>
        <dbReference type="EC" id="2.7.13.3"/>
    </reaction>
</comment>
<organism evidence="11 12">
    <name type="scientific">Caldicellulosiruptor diazotrophicus</name>
    <dbReference type="NCBI Taxonomy" id="2806205"/>
    <lineage>
        <taxon>Bacteria</taxon>
        <taxon>Bacillati</taxon>
        <taxon>Bacillota</taxon>
        <taxon>Bacillota incertae sedis</taxon>
        <taxon>Caldicellulosiruptorales</taxon>
        <taxon>Caldicellulosiruptoraceae</taxon>
        <taxon>Caldicellulosiruptor</taxon>
    </lineage>
</organism>
<evidence type="ECO:0000256" key="1">
    <source>
        <dbReference type="ARBA" id="ARBA00000085"/>
    </source>
</evidence>
<evidence type="ECO:0000256" key="4">
    <source>
        <dbReference type="ARBA" id="ARBA00022553"/>
    </source>
</evidence>
<keyword evidence="5" id="KW-0808">Transferase</keyword>
<accession>A0ABM7NJ23</accession>
<feature type="domain" description="HAMP" evidence="10">
    <location>
        <begin position="336"/>
        <end position="388"/>
    </location>
</feature>
<proteinExistence type="predicted"/>
<keyword evidence="6" id="KW-0418">Kinase</keyword>
<dbReference type="PROSITE" id="PS50109">
    <property type="entry name" value="HIS_KIN"/>
    <property type="match status" value="1"/>
</dbReference>
<dbReference type="EC" id="2.7.13.3" evidence="3"/>
<dbReference type="SUPFAM" id="SSF55874">
    <property type="entry name" value="ATPase domain of HSP90 chaperone/DNA topoisomerase II/histidine kinase"/>
    <property type="match status" value="1"/>
</dbReference>
<dbReference type="SUPFAM" id="SSF158472">
    <property type="entry name" value="HAMP domain-like"/>
    <property type="match status" value="1"/>
</dbReference>
<keyword evidence="8" id="KW-1133">Transmembrane helix</keyword>
<dbReference type="Pfam" id="PF06580">
    <property type="entry name" value="His_kinase"/>
    <property type="match status" value="1"/>
</dbReference>
<keyword evidence="12" id="KW-1185">Reference proteome</keyword>
<dbReference type="InterPro" id="IPR050640">
    <property type="entry name" value="Bact_2-comp_sensor_kinase"/>
</dbReference>
<dbReference type="Proteomes" id="UP000663623">
    <property type="component" value="Chromosome"/>
</dbReference>
<gene>
    <name evidence="11" type="ORF">CaldiYA01_00540</name>
</gene>
<protein>
    <recommendedName>
        <fullName evidence="3">histidine kinase</fullName>
        <ecNumber evidence="3">2.7.13.3</ecNumber>
    </recommendedName>
</protein>
<dbReference type="CDD" id="cd06225">
    <property type="entry name" value="HAMP"/>
    <property type="match status" value="1"/>
</dbReference>
<dbReference type="PROSITE" id="PS50885">
    <property type="entry name" value="HAMP"/>
    <property type="match status" value="1"/>
</dbReference>
<dbReference type="PANTHER" id="PTHR34220:SF7">
    <property type="entry name" value="SENSOR HISTIDINE KINASE YPDA"/>
    <property type="match status" value="1"/>
</dbReference>
<dbReference type="Pfam" id="PF00672">
    <property type="entry name" value="HAMP"/>
    <property type="match status" value="1"/>
</dbReference>
<dbReference type="SMART" id="SM00387">
    <property type="entry name" value="HATPase_c"/>
    <property type="match status" value="1"/>
</dbReference>
<evidence type="ECO:0000259" key="10">
    <source>
        <dbReference type="PROSITE" id="PS50885"/>
    </source>
</evidence>
<evidence type="ECO:0000256" key="6">
    <source>
        <dbReference type="ARBA" id="ARBA00022777"/>
    </source>
</evidence>
<evidence type="ECO:0000313" key="12">
    <source>
        <dbReference type="Proteomes" id="UP000663623"/>
    </source>
</evidence>
<evidence type="ECO:0000256" key="5">
    <source>
        <dbReference type="ARBA" id="ARBA00022679"/>
    </source>
</evidence>
<dbReference type="InterPro" id="IPR005467">
    <property type="entry name" value="His_kinase_dom"/>
</dbReference>
<evidence type="ECO:0000256" key="2">
    <source>
        <dbReference type="ARBA" id="ARBA00004370"/>
    </source>
</evidence>
<keyword evidence="4" id="KW-0597">Phosphoprotein</keyword>
<feature type="transmembrane region" description="Helical" evidence="8">
    <location>
        <begin position="316"/>
        <end position="339"/>
    </location>
</feature>
<dbReference type="PANTHER" id="PTHR34220">
    <property type="entry name" value="SENSOR HISTIDINE KINASE YPDA"/>
    <property type="match status" value="1"/>
</dbReference>
<comment type="subcellular location">
    <subcellularLocation>
        <location evidence="2">Membrane</location>
    </subcellularLocation>
</comment>
<reference evidence="11 12" key="1">
    <citation type="submission" date="2021-02" db="EMBL/GenBank/DDBJ databases">
        <title>Nitrogen-fixing ability and nitrogen fixation related genes of thermophilic fermentative bacteria in the genus Caldicellulosiruptor.</title>
        <authorList>
            <person name="Chen Y."/>
            <person name="Nishihara A."/>
            <person name="Haruta S."/>
        </authorList>
    </citation>
    <scope>NUCLEOTIDE SEQUENCE [LARGE SCALE GENOMIC DNA]</scope>
    <source>
        <strain evidence="11 12">YA01</strain>
    </source>
</reference>
<dbReference type="InterPro" id="IPR010559">
    <property type="entry name" value="Sig_transdc_His_kin_internal"/>
</dbReference>
<dbReference type="SMART" id="SM00304">
    <property type="entry name" value="HAMP"/>
    <property type="match status" value="1"/>
</dbReference>
<dbReference type="Gene3D" id="6.10.340.10">
    <property type="match status" value="1"/>
</dbReference>
<sequence length="608" mass="70808">MKLKKIQMFLKEFFKLNVRQKLILTYILVVAIPLSVLQINAFYKVRLMTEKEYINNINFEVHKLKGDILKNVEQFIKATQFVLNNQEFIDFVSNYQERNIDEIYTFKINVLDKIEYLQYVNFNINRVRFFTNNNYIPEVWPTLYQIDRLKNLSFMKGFLNDNSENTLWKFDNLDVLGPPLNHEERVVSLYTKVNDLMGNLIGVIEVNMKMDEFFAGELLRQNNNSILIVESENGERIFSQDTDELLKRFKINRINLINILKKSTTFKKDQGIVRLKIGKKPAAFVFCSLNVPSIKIFKIIFFDDLANKINKITFQMLWQVLILIFASSLLIFILITLILRKLKQIITSMRAVENGNFDIHIDIKGDDEIDELAQHFLKMVEKLKTLIGETVRREVAQKDAQIKALQSQINAHFIYNVLENIKMMAEYAENYEVANAITRLGKMMRYNMSWKRKFVTIKEELENIQNYISLMNIRYDNQIKLTTNVDESVLEFEIPKLILQPVVENAINHGIEPKGEGGSIFIDISKIGEFIVISVIDDGLGIEEEKLKLLQQAIDGEEDIECFSGQGIALKNVNERIKIAYGKDYGLKIESKKGEFTKVTITLPYNSI</sequence>
<dbReference type="InterPro" id="IPR003594">
    <property type="entry name" value="HATPase_dom"/>
</dbReference>
<evidence type="ECO:0000256" key="8">
    <source>
        <dbReference type="SAM" id="Phobius"/>
    </source>
</evidence>
<dbReference type="RefSeq" id="WP_207180200.1">
    <property type="nucleotide sequence ID" value="NZ_AP024480.1"/>
</dbReference>
<keyword evidence="7" id="KW-0902">Two-component regulatory system</keyword>
<keyword evidence="8" id="KW-0812">Transmembrane</keyword>